<proteinExistence type="predicted"/>
<protein>
    <submittedName>
        <fullName evidence="1">Uncharacterized protein</fullName>
    </submittedName>
</protein>
<evidence type="ECO:0000313" key="1">
    <source>
        <dbReference type="EMBL" id="PJZ29078.1"/>
    </source>
</evidence>
<evidence type="ECO:0000313" key="2">
    <source>
        <dbReference type="Proteomes" id="UP000231919"/>
    </source>
</evidence>
<name>A0ABX4N925_9LEPT</name>
<accession>A0ABX4N925</accession>
<dbReference type="Proteomes" id="UP000231919">
    <property type="component" value="Unassembled WGS sequence"/>
</dbReference>
<reference evidence="1 2" key="1">
    <citation type="submission" date="2017-07" db="EMBL/GenBank/DDBJ databases">
        <title>Leptospira spp. isolated from tropical soils.</title>
        <authorList>
            <person name="Thibeaux R."/>
            <person name="Iraola G."/>
            <person name="Ferres I."/>
            <person name="Bierque E."/>
            <person name="Girault D."/>
            <person name="Soupe-Gilbert M.-E."/>
            <person name="Picardeau M."/>
            <person name="Goarant C."/>
        </authorList>
    </citation>
    <scope>NUCLEOTIDE SEQUENCE [LARGE SCALE GENOMIC DNA]</scope>
    <source>
        <strain evidence="1 2">JW2-C-B1</strain>
    </source>
</reference>
<sequence>MGCCGGNKTLNQNLILQQIGQFRQIGSNKGKNNEEATNDAIRLVDGLLEKAKSVAKENAGSDEDVIFHQMSSQAFSLFHANDNQDEILESVSKSLSMIAQMSKKLTEKYAV</sequence>
<dbReference type="EMBL" id="NPDP01000027">
    <property type="protein sequence ID" value="PJZ29078.1"/>
    <property type="molecule type" value="Genomic_DNA"/>
</dbReference>
<comment type="caution">
    <text evidence="1">The sequence shown here is derived from an EMBL/GenBank/DDBJ whole genome shotgun (WGS) entry which is preliminary data.</text>
</comment>
<gene>
    <name evidence="1" type="ORF">CH378_14420</name>
</gene>
<keyword evidence="2" id="KW-1185">Reference proteome</keyword>
<organism evidence="1 2">
    <name type="scientific">Leptospira kmetyi</name>
    <dbReference type="NCBI Taxonomy" id="408139"/>
    <lineage>
        <taxon>Bacteria</taxon>
        <taxon>Pseudomonadati</taxon>
        <taxon>Spirochaetota</taxon>
        <taxon>Spirochaetia</taxon>
        <taxon>Leptospirales</taxon>
        <taxon>Leptospiraceae</taxon>
        <taxon>Leptospira</taxon>
    </lineage>
</organism>